<sequence>MSHGKLRLDNNCLNCGRIVEEKFCPNCGQENIEPKQKFHYLFTHFIEDFTHYDGQFWKTIKYLLFKPGKLTNEYLAGKRQQYVVPVKLYIFMSFITFFLFSLSSPISSPSVLDNKAAKKEAQKEIMDAIRTNDVLGNVNAGSNHLTKKDSLALIKARKIIGDSAKVNNLLEAADISKKLSEESNIYGAKTKVEFDKYQKSHPSWTNFLKRPFADKFFELKELGIPQKEILVRFLETAFHNLPKALFIYLPLFAFFLWIFHNKKKWWYFDHGIFTLHYFSYLLLIITLFWVIDKIFRPFSGVGFFQFIRRLSIFLITIYTLIYFFLAHHRVYNSGRKFSVLIGIVLFILNFFAFSFVLVCLIGLSFLMVK</sequence>
<proteinExistence type="predicted"/>
<dbReference type="Proteomes" id="UP000198931">
    <property type="component" value="Unassembled WGS sequence"/>
</dbReference>
<feature type="transmembrane region" description="Helical" evidence="1">
    <location>
        <begin position="271"/>
        <end position="291"/>
    </location>
</feature>
<protein>
    <recommendedName>
        <fullName evidence="4">DUF3667 domain-containing protein</fullName>
    </recommendedName>
</protein>
<dbReference type="InterPro" id="IPR022134">
    <property type="entry name" value="DUF3667"/>
</dbReference>
<gene>
    <name evidence="2" type="ORF">SAMN05443292_2431</name>
</gene>
<feature type="transmembrane region" description="Helical" evidence="1">
    <location>
        <begin position="241"/>
        <end position="259"/>
    </location>
</feature>
<keyword evidence="1" id="KW-0812">Transmembrane</keyword>
<dbReference type="OrthoDB" id="675873at2"/>
<evidence type="ECO:0008006" key="4">
    <source>
        <dbReference type="Google" id="ProtNLM"/>
    </source>
</evidence>
<keyword evidence="3" id="KW-1185">Reference proteome</keyword>
<evidence type="ECO:0000256" key="1">
    <source>
        <dbReference type="SAM" id="Phobius"/>
    </source>
</evidence>
<feature type="transmembrane region" description="Helical" evidence="1">
    <location>
        <begin position="337"/>
        <end position="368"/>
    </location>
</feature>
<evidence type="ECO:0000313" key="3">
    <source>
        <dbReference type="Proteomes" id="UP000198931"/>
    </source>
</evidence>
<dbReference type="STRING" id="1125876.SAMN05443292_2431"/>
<dbReference type="Pfam" id="PF12412">
    <property type="entry name" value="DUF3667"/>
    <property type="match status" value="1"/>
</dbReference>
<name>A0A1I3HWK1_9FLAO</name>
<keyword evidence="1" id="KW-0472">Membrane</keyword>
<feature type="transmembrane region" description="Helical" evidence="1">
    <location>
        <begin position="88"/>
        <end position="106"/>
    </location>
</feature>
<keyword evidence="1" id="KW-1133">Transmembrane helix</keyword>
<dbReference type="RefSeq" id="WP_090081020.1">
    <property type="nucleotide sequence ID" value="NZ_FOQT01000004.1"/>
</dbReference>
<dbReference type="EMBL" id="FOQT01000004">
    <property type="protein sequence ID" value="SFI40116.1"/>
    <property type="molecule type" value="Genomic_DNA"/>
</dbReference>
<reference evidence="2 3" key="1">
    <citation type="submission" date="2016-10" db="EMBL/GenBank/DDBJ databases">
        <authorList>
            <person name="de Groot N.N."/>
        </authorList>
    </citation>
    <scope>NUCLEOTIDE SEQUENCE [LARGE SCALE GENOMIC DNA]</scope>
    <source>
        <strain evidence="2 3">DSM 26000</strain>
    </source>
</reference>
<dbReference type="AlphaFoldDB" id="A0A1I3HWK1"/>
<organism evidence="2 3">
    <name type="scientific">Halpernia frigidisoli</name>
    <dbReference type="NCBI Taxonomy" id="1125876"/>
    <lineage>
        <taxon>Bacteria</taxon>
        <taxon>Pseudomonadati</taxon>
        <taxon>Bacteroidota</taxon>
        <taxon>Flavobacteriia</taxon>
        <taxon>Flavobacteriales</taxon>
        <taxon>Weeksellaceae</taxon>
        <taxon>Chryseobacterium group</taxon>
        <taxon>Halpernia</taxon>
    </lineage>
</organism>
<feature type="transmembrane region" description="Helical" evidence="1">
    <location>
        <begin position="303"/>
        <end position="325"/>
    </location>
</feature>
<accession>A0A1I3HWK1</accession>
<evidence type="ECO:0000313" key="2">
    <source>
        <dbReference type="EMBL" id="SFI40116.1"/>
    </source>
</evidence>